<evidence type="ECO:0000259" key="16">
    <source>
        <dbReference type="SMART" id="SM00474"/>
    </source>
</evidence>
<evidence type="ECO:0000256" key="9">
    <source>
        <dbReference type="ARBA" id="ARBA00022989"/>
    </source>
</evidence>
<evidence type="ECO:0000256" key="14">
    <source>
        <dbReference type="SAM" id="MobiDB-lite"/>
    </source>
</evidence>
<dbReference type="FunCoup" id="A0A2J7PEM0">
    <property type="interactions" value="868"/>
</dbReference>
<keyword evidence="4 15" id="KW-0812">Transmembrane</keyword>
<dbReference type="PANTHER" id="PTHR13620">
    <property type="entry name" value="3-5 EXONUCLEASE"/>
    <property type="match status" value="1"/>
</dbReference>
<evidence type="ECO:0000256" key="13">
    <source>
        <dbReference type="ARBA" id="ARBA00069878"/>
    </source>
</evidence>
<feature type="domain" description="3'-5' exonuclease" evidence="16">
    <location>
        <begin position="51"/>
        <end position="228"/>
    </location>
</feature>
<feature type="region of interest" description="Disordered" evidence="14">
    <location>
        <begin position="259"/>
        <end position="278"/>
    </location>
</feature>
<keyword evidence="10" id="KW-0496">Mitochondrion</keyword>
<dbReference type="EMBL" id="NEVH01026094">
    <property type="protein sequence ID" value="PNF14768.1"/>
    <property type="molecule type" value="Genomic_DNA"/>
</dbReference>
<accession>A0A2J7PEM0</accession>
<dbReference type="InterPro" id="IPR012337">
    <property type="entry name" value="RNaseH-like_sf"/>
</dbReference>
<dbReference type="Gene3D" id="3.30.420.10">
    <property type="entry name" value="Ribonuclease H-like superfamily/Ribonuclease H"/>
    <property type="match status" value="1"/>
</dbReference>
<dbReference type="Pfam" id="PF01612">
    <property type="entry name" value="DNA_pol_A_exo1"/>
    <property type="match status" value="1"/>
</dbReference>
<keyword evidence="6" id="KW-0479">Metal-binding</keyword>
<dbReference type="AlphaFoldDB" id="A0A2J7PEM0"/>
<evidence type="ECO:0000256" key="7">
    <source>
        <dbReference type="ARBA" id="ARBA00022801"/>
    </source>
</evidence>
<evidence type="ECO:0000313" key="17">
    <source>
        <dbReference type="EMBL" id="PNF14768.1"/>
    </source>
</evidence>
<dbReference type="InParanoid" id="A0A2J7PEM0"/>
<dbReference type="PANTHER" id="PTHR13620:SF104">
    <property type="entry name" value="EXONUCLEASE 3'-5' DOMAIN-CONTAINING PROTEIN 2"/>
    <property type="match status" value="1"/>
</dbReference>
<keyword evidence="8" id="KW-0269">Exonuclease</keyword>
<keyword evidence="5" id="KW-0540">Nuclease</keyword>
<evidence type="ECO:0000256" key="3">
    <source>
        <dbReference type="ARBA" id="ARBA00004325"/>
    </source>
</evidence>
<evidence type="ECO:0000256" key="10">
    <source>
        <dbReference type="ARBA" id="ARBA00023128"/>
    </source>
</evidence>
<dbReference type="GO" id="GO:0031966">
    <property type="term" value="C:mitochondrial membrane"/>
    <property type="evidence" value="ECO:0007669"/>
    <property type="project" value="UniProtKB-SubCell"/>
</dbReference>
<evidence type="ECO:0000256" key="12">
    <source>
        <dbReference type="ARBA" id="ARBA00061005"/>
    </source>
</evidence>
<gene>
    <name evidence="17" type="ORF">B7P43_G08342</name>
</gene>
<evidence type="ECO:0000256" key="8">
    <source>
        <dbReference type="ARBA" id="ARBA00022839"/>
    </source>
</evidence>
<protein>
    <recommendedName>
        <fullName evidence="13">Exonuclease 3'-5' domain-containing protein 2</fullName>
    </recommendedName>
</protein>
<evidence type="ECO:0000256" key="4">
    <source>
        <dbReference type="ARBA" id="ARBA00022692"/>
    </source>
</evidence>
<dbReference type="SMART" id="SM00474">
    <property type="entry name" value="35EXOc"/>
    <property type="match status" value="1"/>
</dbReference>
<comment type="subcellular location">
    <subcellularLocation>
        <location evidence="3">Mitochondrion membrane</location>
    </subcellularLocation>
</comment>
<proteinExistence type="inferred from homology"/>
<comment type="similarity">
    <text evidence="12">Belongs to the EXD2 family.</text>
</comment>
<reference evidence="17 18" key="1">
    <citation type="submission" date="2017-12" db="EMBL/GenBank/DDBJ databases">
        <title>Hemimetabolous genomes reveal molecular basis of termite eusociality.</title>
        <authorList>
            <person name="Harrison M.C."/>
            <person name="Jongepier E."/>
            <person name="Robertson H.M."/>
            <person name="Arning N."/>
            <person name="Bitard-Feildel T."/>
            <person name="Chao H."/>
            <person name="Childers C.P."/>
            <person name="Dinh H."/>
            <person name="Doddapaneni H."/>
            <person name="Dugan S."/>
            <person name="Gowin J."/>
            <person name="Greiner C."/>
            <person name="Han Y."/>
            <person name="Hu H."/>
            <person name="Hughes D.S.T."/>
            <person name="Huylmans A.-K."/>
            <person name="Kemena C."/>
            <person name="Kremer L.P.M."/>
            <person name="Lee S.L."/>
            <person name="Lopez-Ezquerra A."/>
            <person name="Mallet L."/>
            <person name="Monroy-Kuhn J.M."/>
            <person name="Moser A."/>
            <person name="Murali S.C."/>
            <person name="Muzny D.M."/>
            <person name="Otani S."/>
            <person name="Piulachs M.-D."/>
            <person name="Poelchau M."/>
            <person name="Qu J."/>
            <person name="Schaub F."/>
            <person name="Wada-Katsumata A."/>
            <person name="Worley K.C."/>
            <person name="Xie Q."/>
            <person name="Ylla G."/>
            <person name="Poulsen M."/>
            <person name="Gibbs R.A."/>
            <person name="Schal C."/>
            <person name="Richards S."/>
            <person name="Belles X."/>
            <person name="Korb J."/>
            <person name="Bornberg-Bauer E."/>
        </authorList>
    </citation>
    <scope>NUCLEOTIDE SEQUENCE [LARGE SCALE GENOMIC DNA]</scope>
    <source>
        <tissue evidence="17">Whole body</tissue>
    </source>
</reference>
<evidence type="ECO:0000256" key="2">
    <source>
        <dbReference type="ARBA" id="ARBA00001946"/>
    </source>
</evidence>
<dbReference type="GO" id="GO:0046872">
    <property type="term" value="F:metal ion binding"/>
    <property type="evidence" value="ECO:0007669"/>
    <property type="project" value="UniProtKB-KW"/>
</dbReference>
<keyword evidence="18" id="KW-1185">Reference proteome</keyword>
<organism evidence="17 18">
    <name type="scientific">Cryptotermes secundus</name>
    <dbReference type="NCBI Taxonomy" id="105785"/>
    <lineage>
        <taxon>Eukaryota</taxon>
        <taxon>Metazoa</taxon>
        <taxon>Ecdysozoa</taxon>
        <taxon>Arthropoda</taxon>
        <taxon>Hexapoda</taxon>
        <taxon>Insecta</taxon>
        <taxon>Pterygota</taxon>
        <taxon>Neoptera</taxon>
        <taxon>Polyneoptera</taxon>
        <taxon>Dictyoptera</taxon>
        <taxon>Blattodea</taxon>
        <taxon>Blattoidea</taxon>
        <taxon>Termitoidae</taxon>
        <taxon>Kalotermitidae</taxon>
        <taxon>Cryptotermitinae</taxon>
        <taxon>Cryptotermes</taxon>
    </lineage>
</organism>
<dbReference type="CDD" id="cd06141">
    <property type="entry name" value="WRN_exo"/>
    <property type="match status" value="1"/>
</dbReference>
<dbReference type="InterPro" id="IPR051132">
    <property type="entry name" value="3-5_Exonuclease_domain"/>
</dbReference>
<comment type="caution">
    <text evidence="17">The sequence shown here is derived from an EMBL/GenBank/DDBJ whole genome shotgun (WGS) entry which is preliminary data.</text>
</comment>
<evidence type="ECO:0000256" key="5">
    <source>
        <dbReference type="ARBA" id="ARBA00022722"/>
    </source>
</evidence>
<evidence type="ECO:0000256" key="1">
    <source>
        <dbReference type="ARBA" id="ARBA00001936"/>
    </source>
</evidence>
<evidence type="ECO:0000256" key="11">
    <source>
        <dbReference type="ARBA" id="ARBA00023136"/>
    </source>
</evidence>
<dbReference type="GO" id="GO:0003676">
    <property type="term" value="F:nucleic acid binding"/>
    <property type="evidence" value="ECO:0007669"/>
    <property type="project" value="InterPro"/>
</dbReference>
<dbReference type="FunFam" id="3.30.420.10:FF:000041">
    <property type="entry name" value="Exonuclease 3'-5' domain containing 2"/>
    <property type="match status" value="1"/>
</dbReference>
<dbReference type="OrthoDB" id="1920326at2759"/>
<sequence>MSGMYWKQRHFTIGIIGTTLGLGVVYFLRKYGEYKIKKITGYGLRTFGDRVVVVNSARECEVVAENLLRKCADFRVLGFDCEWVSDARRRRPVALMQLASEDGFCALIRLCHMKQLPEGFKEILEDATIFKVGVVPYDDAAHLMQDYNIRVSGCLDLRHLMRRSGTLSHGGLSGMAENLLGIELDKSWHIRCSDWEVPVLSAHQVQYASQDALVAVAIFSKLIKHELRPWWHIWGPKQPKWSKVVELCQNYIDVKYKDKPKQGKSAHATPQDGSGQVLSQANRHIIKPGSRAYSTRQKPLYDNCILQAPDGEVLSTCDHKKAEWYLLKKLGVKVCDNPLTVQLNFEPSGRAVDEVGQYYTQEKANHCVVCGSNKSYIRKNIVPREYRRHFPVVMKDHISHDVLLLCLDCHLKSNSFDVMLRQQLAVECSAPIGRYDDVKMLDVPDLKCVRSAARALLSSGRNAIPLMRRKELQEIVLQHFGVESGTELTRDMLQKANDVVVSVMNGNYKPHGLRVVMYFSDPKNGGLMYLEQRWREHFLATMCPHYLPALWSVQHNHQRLKQRIHQGHIQPEEVGFAGIKLD</sequence>
<dbReference type="STRING" id="105785.A0A2J7PEM0"/>
<dbReference type="GO" id="GO:0006310">
    <property type="term" value="P:DNA recombination"/>
    <property type="evidence" value="ECO:0007669"/>
    <property type="project" value="UniProtKB-ARBA"/>
</dbReference>
<evidence type="ECO:0000256" key="15">
    <source>
        <dbReference type="SAM" id="Phobius"/>
    </source>
</evidence>
<dbReference type="GO" id="GO:0000175">
    <property type="term" value="F:3'-5'-RNA exonuclease activity"/>
    <property type="evidence" value="ECO:0007669"/>
    <property type="project" value="UniProtKB-ARBA"/>
</dbReference>
<dbReference type="GO" id="GO:0005634">
    <property type="term" value="C:nucleus"/>
    <property type="evidence" value="ECO:0007669"/>
    <property type="project" value="TreeGrafter"/>
</dbReference>
<dbReference type="SUPFAM" id="SSF53098">
    <property type="entry name" value="Ribonuclease H-like"/>
    <property type="match status" value="1"/>
</dbReference>
<keyword evidence="7" id="KW-0378">Hydrolase</keyword>
<keyword evidence="9 15" id="KW-1133">Transmembrane helix</keyword>
<dbReference type="Proteomes" id="UP000235965">
    <property type="component" value="Unassembled WGS sequence"/>
</dbReference>
<name>A0A2J7PEM0_9NEOP</name>
<evidence type="ECO:0000256" key="6">
    <source>
        <dbReference type="ARBA" id="ARBA00022723"/>
    </source>
</evidence>
<dbReference type="InterPro" id="IPR002562">
    <property type="entry name" value="3'-5'_exonuclease_dom"/>
</dbReference>
<feature type="transmembrane region" description="Helical" evidence="15">
    <location>
        <begin position="12"/>
        <end position="28"/>
    </location>
</feature>
<evidence type="ECO:0000313" key="18">
    <source>
        <dbReference type="Proteomes" id="UP000235965"/>
    </source>
</evidence>
<dbReference type="InterPro" id="IPR036397">
    <property type="entry name" value="RNaseH_sf"/>
</dbReference>
<comment type="cofactor">
    <cofactor evidence="2">
        <name>Mg(2+)</name>
        <dbReference type="ChEBI" id="CHEBI:18420"/>
    </cofactor>
</comment>
<keyword evidence="11 15" id="KW-0472">Membrane</keyword>
<comment type="cofactor">
    <cofactor evidence="1">
        <name>Mn(2+)</name>
        <dbReference type="ChEBI" id="CHEBI:29035"/>
    </cofactor>
</comment>